<evidence type="ECO:0000256" key="1">
    <source>
        <dbReference type="SAM" id="SignalP"/>
    </source>
</evidence>
<protein>
    <submittedName>
        <fullName evidence="2">Excinuclease ABC subunit A</fullName>
    </submittedName>
</protein>
<keyword evidence="3" id="KW-1185">Reference proteome</keyword>
<keyword evidence="1" id="KW-0732">Signal</keyword>
<reference evidence="2 3" key="1">
    <citation type="submission" date="2021-12" db="EMBL/GenBank/DDBJ databases">
        <title>Sinirhodobacter sp. WL0062 is a bacterium isolated from seawater.</title>
        <authorList>
            <person name="Wang L."/>
            <person name="He W."/>
            <person name="Zhang D.-F."/>
        </authorList>
    </citation>
    <scope>NUCLEOTIDE SEQUENCE [LARGE SCALE GENOMIC DNA]</scope>
    <source>
        <strain evidence="2 3">WL0062</strain>
    </source>
</reference>
<evidence type="ECO:0000313" key="2">
    <source>
        <dbReference type="EMBL" id="MCE5972919.1"/>
    </source>
</evidence>
<comment type="caution">
    <text evidence="2">The sequence shown here is derived from an EMBL/GenBank/DDBJ whole genome shotgun (WGS) entry which is preliminary data.</text>
</comment>
<dbReference type="RefSeq" id="WP_233675924.1">
    <property type="nucleotide sequence ID" value="NZ_JAJUOS010000003.1"/>
</dbReference>
<evidence type="ECO:0000313" key="3">
    <source>
        <dbReference type="Proteomes" id="UP001521181"/>
    </source>
</evidence>
<dbReference type="Gene3D" id="3.10.450.160">
    <property type="entry name" value="inner membrane protein cigr"/>
    <property type="match status" value="1"/>
</dbReference>
<gene>
    <name evidence="2" type="ORF">LZA78_05455</name>
</gene>
<proteinExistence type="predicted"/>
<organism evidence="2 3">
    <name type="scientific">Rhodobacter flavimaris</name>
    <dbReference type="NCBI Taxonomy" id="2907145"/>
    <lineage>
        <taxon>Bacteria</taxon>
        <taxon>Pseudomonadati</taxon>
        <taxon>Pseudomonadota</taxon>
        <taxon>Alphaproteobacteria</taxon>
        <taxon>Rhodobacterales</taxon>
        <taxon>Rhodobacter group</taxon>
        <taxon>Rhodobacter</taxon>
    </lineage>
</organism>
<accession>A0ABS8YWQ1</accession>
<sequence>MKHFTQILFAAALILSPALAHADGKKTVIFRDFSAVDKGNTGCPPGLAKKNNGCMPPGQVKHRWRVGDRIHDDYYIVRNVDRYGLNPSYDYWSKDDYIYRVDRRTGEILDLIGAVSAILR</sequence>
<feature type="chain" id="PRO_5047410015" evidence="1">
    <location>
        <begin position="23"/>
        <end position="120"/>
    </location>
</feature>
<dbReference type="EMBL" id="JAJUOS010000003">
    <property type="protein sequence ID" value="MCE5972919.1"/>
    <property type="molecule type" value="Genomic_DNA"/>
</dbReference>
<feature type="signal peptide" evidence="1">
    <location>
        <begin position="1"/>
        <end position="22"/>
    </location>
</feature>
<name>A0ABS8YWQ1_9RHOB</name>
<dbReference type="Proteomes" id="UP001521181">
    <property type="component" value="Unassembled WGS sequence"/>
</dbReference>